<evidence type="ECO:0000256" key="1">
    <source>
        <dbReference type="SAM" id="SignalP"/>
    </source>
</evidence>
<keyword evidence="3" id="KW-1185">Reference proteome</keyword>
<sequence>MRFSIVALVAPLLLAGSALAGYNCKCQDFRGQFNEYTENCCNQSGNILNTYHGDQVHQCSNPFGGLDSGAFVQCCQRYGINDAFCWQ</sequence>
<dbReference type="EMBL" id="JBBBZM010000064">
    <property type="protein sequence ID" value="KAL0635724.1"/>
    <property type="molecule type" value="Genomic_DNA"/>
</dbReference>
<evidence type="ECO:0000313" key="3">
    <source>
        <dbReference type="Proteomes" id="UP001447188"/>
    </source>
</evidence>
<comment type="caution">
    <text evidence="2">The sequence shown here is derived from an EMBL/GenBank/DDBJ whole genome shotgun (WGS) entry which is preliminary data.</text>
</comment>
<protein>
    <submittedName>
        <fullName evidence="2">Uncharacterized protein</fullName>
    </submittedName>
</protein>
<keyword evidence="1" id="KW-0732">Signal</keyword>
<feature type="chain" id="PRO_5045949065" evidence="1">
    <location>
        <begin position="21"/>
        <end position="87"/>
    </location>
</feature>
<name>A0ABR3GIF1_9PEZI</name>
<dbReference type="Proteomes" id="UP001447188">
    <property type="component" value="Unassembled WGS sequence"/>
</dbReference>
<dbReference type="Pfam" id="PF19373">
    <property type="entry name" value="DUF5948"/>
    <property type="match status" value="1"/>
</dbReference>
<dbReference type="InterPro" id="IPR045992">
    <property type="entry name" value="DUF5948"/>
</dbReference>
<proteinExistence type="predicted"/>
<evidence type="ECO:0000313" key="2">
    <source>
        <dbReference type="EMBL" id="KAL0635724.1"/>
    </source>
</evidence>
<reference evidence="2 3" key="1">
    <citation type="submission" date="2024-02" db="EMBL/GenBank/DDBJ databases">
        <title>Discinaceae phylogenomics.</title>
        <authorList>
            <person name="Dirks A.C."/>
            <person name="James T.Y."/>
        </authorList>
    </citation>
    <scope>NUCLEOTIDE SEQUENCE [LARGE SCALE GENOMIC DNA]</scope>
    <source>
        <strain evidence="2 3">ACD0624</strain>
    </source>
</reference>
<feature type="signal peptide" evidence="1">
    <location>
        <begin position="1"/>
        <end position="20"/>
    </location>
</feature>
<accession>A0ABR3GIF1</accession>
<organism evidence="2 3">
    <name type="scientific">Discina gigas</name>
    <dbReference type="NCBI Taxonomy" id="1032678"/>
    <lineage>
        <taxon>Eukaryota</taxon>
        <taxon>Fungi</taxon>
        <taxon>Dikarya</taxon>
        <taxon>Ascomycota</taxon>
        <taxon>Pezizomycotina</taxon>
        <taxon>Pezizomycetes</taxon>
        <taxon>Pezizales</taxon>
        <taxon>Discinaceae</taxon>
        <taxon>Discina</taxon>
    </lineage>
</organism>
<gene>
    <name evidence="2" type="ORF">Q9L58_005359</name>
</gene>